<dbReference type="InterPro" id="IPR036393">
    <property type="entry name" value="AceGlu_kinase-like_sf"/>
</dbReference>
<proteinExistence type="inferred from homology"/>
<evidence type="ECO:0000256" key="6">
    <source>
        <dbReference type="ARBA" id="ARBA00022741"/>
    </source>
</evidence>
<comment type="catalytic activity">
    <reaction evidence="10 11">
        <text>UMP + ATP = UDP + ADP</text>
        <dbReference type="Rhea" id="RHEA:24400"/>
        <dbReference type="ChEBI" id="CHEBI:30616"/>
        <dbReference type="ChEBI" id="CHEBI:57865"/>
        <dbReference type="ChEBI" id="CHEBI:58223"/>
        <dbReference type="ChEBI" id="CHEBI:456216"/>
        <dbReference type="EC" id="2.7.4.22"/>
    </reaction>
</comment>
<keyword evidence="4 11" id="KW-0963">Cytoplasm</keyword>
<dbReference type="SMR" id="G0LG77"/>
<comment type="pathway">
    <text evidence="2 11">Pyrimidine metabolism; CTP biosynthesis via de novo pathway; UDP from UMP (UMPK route): step 1/1.</text>
</comment>
<dbReference type="EMBL" id="FR746099">
    <property type="protein sequence ID" value="CCC39097.1"/>
    <property type="molecule type" value="Genomic_DNA"/>
</dbReference>
<feature type="binding site" evidence="11">
    <location>
        <begin position="9"/>
        <end position="10"/>
    </location>
    <ligand>
        <name>ATP</name>
        <dbReference type="ChEBI" id="CHEBI:30616"/>
    </ligand>
</feature>
<dbReference type="AlphaFoldDB" id="G0LG77"/>
<keyword evidence="6 11" id="KW-0547">Nucleotide-binding</keyword>
<keyword evidence="8 11" id="KW-0067">ATP-binding</keyword>
<evidence type="ECO:0000256" key="10">
    <source>
        <dbReference type="ARBA" id="ARBA00047767"/>
    </source>
</evidence>
<name>G0LG77_HALWC</name>
<dbReference type="GO" id="GO:0005524">
    <property type="term" value="F:ATP binding"/>
    <property type="evidence" value="ECO:0007669"/>
    <property type="project" value="UniProtKB-KW"/>
</dbReference>
<keyword evidence="9 11" id="KW-0665">Pyrimidine biosynthesis</keyword>
<evidence type="ECO:0000256" key="3">
    <source>
        <dbReference type="ARBA" id="ARBA00007614"/>
    </source>
</evidence>
<evidence type="ECO:0000256" key="4">
    <source>
        <dbReference type="ARBA" id="ARBA00022490"/>
    </source>
</evidence>
<evidence type="ECO:0000256" key="11">
    <source>
        <dbReference type="HAMAP-Rule" id="MF_01220"/>
    </source>
</evidence>
<gene>
    <name evidence="11 13" type="primary">pyrH</name>
    <name evidence="13" type="ordered locus">Hqrw_1128</name>
</gene>
<reference evidence="13 14" key="1">
    <citation type="journal article" date="2011" name="PLoS ONE">
        <title>Haloquadratum walsbyi: limited diversity in a global pond.</title>
        <authorList>
            <person name="Dyall-Smith M."/>
            <person name="Pfeiffer F."/>
            <person name="Klee K."/>
            <person name="Palm P."/>
            <person name="Gross K."/>
            <person name="Schuster S.C."/>
            <person name="Rampp M."/>
            <person name="Oesterhelt D."/>
        </authorList>
    </citation>
    <scope>NUCLEOTIDE SEQUENCE [LARGE SCALE GENOMIC DNA]</scope>
    <source>
        <strain evidence="14">DSM 16854 / JCM 12705 / C23</strain>
    </source>
</reference>
<feature type="binding site" evidence="11">
    <location>
        <position position="149"/>
    </location>
    <ligand>
        <name>ATP</name>
        <dbReference type="ChEBI" id="CHEBI:30616"/>
    </ligand>
</feature>
<evidence type="ECO:0000256" key="2">
    <source>
        <dbReference type="ARBA" id="ARBA00004791"/>
    </source>
</evidence>
<keyword evidence="5 11" id="KW-0808">Transferase</keyword>
<dbReference type="PANTHER" id="PTHR42833:SF4">
    <property type="entry name" value="URIDYLATE KINASE PUMPKIN, CHLOROPLASTIC"/>
    <property type="match status" value="1"/>
</dbReference>
<feature type="binding site" evidence="11">
    <location>
        <position position="44"/>
    </location>
    <ligand>
        <name>UMP</name>
        <dbReference type="ChEBI" id="CHEBI:57865"/>
    </ligand>
</feature>
<dbReference type="GeneID" id="12445742"/>
<feature type="binding site" evidence="11">
    <location>
        <position position="49"/>
    </location>
    <ligand>
        <name>ATP</name>
        <dbReference type="ChEBI" id="CHEBI:30616"/>
    </ligand>
</feature>
<dbReference type="GO" id="GO:0033862">
    <property type="term" value="F:UMP kinase activity"/>
    <property type="evidence" value="ECO:0007669"/>
    <property type="project" value="UniProtKB-EC"/>
</dbReference>
<comment type="function">
    <text evidence="11">Catalyzes the reversible phosphorylation of UMP to UDP.</text>
</comment>
<comment type="subcellular location">
    <subcellularLocation>
        <location evidence="1 11">Cytoplasm</location>
    </subcellularLocation>
</comment>
<evidence type="ECO:0000256" key="5">
    <source>
        <dbReference type="ARBA" id="ARBA00022679"/>
    </source>
</evidence>
<dbReference type="Gene3D" id="3.40.1160.10">
    <property type="entry name" value="Acetylglutamate kinase-like"/>
    <property type="match status" value="1"/>
</dbReference>
<dbReference type="NCBIfam" id="TIGR02076">
    <property type="entry name" value="pyrH_arch"/>
    <property type="match status" value="1"/>
</dbReference>
<dbReference type="InterPro" id="IPR001048">
    <property type="entry name" value="Asp/Glu/Uridylate_kinase"/>
</dbReference>
<organism evidence="13 14">
    <name type="scientific">Haloquadratum walsbyi (strain DSM 16854 / JCM 12705 / C23)</name>
    <dbReference type="NCBI Taxonomy" id="768065"/>
    <lineage>
        <taxon>Archaea</taxon>
        <taxon>Methanobacteriati</taxon>
        <taxon>Methanobacteriota</taxon>
        <taxon>Stenosarchaea group</taxon>
        <taxon>Halobacteria</taxon>
        <taxon>Halobacteriales</taxon>
        <taxon>Haloferacaceae</taxon>
        <taxon>Haloquadratum</taxon>
    </lineage>
</organism>
<dbReference type="GO" id="GO:0044210">
    <property type="term" value="P:'de novo' CTP biosynthetic process"/>
    <property type="evidence" value="ECO:0007669"/>
    <property type="project" value="UniProtKB-UniRule"/>
</dbReference>
<dbReference type="PIRSF" id="PIRSF005650">
    <property type="entry name" value="Uridylate_kin"/>
    <property type="match status" value="1"/>
</dbReference>
<comment type="similarity">
    <text evidence="3 11">Belongs to the UMP kinase family.</text>
</comment>
<dbReference type="GO" id="GO:0005737">
    <property type="term" value="C:cytoplasm"/>
    <property type="evidence" value="ECO:0007669"/>
    <property type="project" value="UniProtKB-SubCell"/>
</dbReference>
<dbReference type="HAMAP" id="MF_01220_A">
    <property type="entry name" value="PyrH_A"/>
    <property type="match status" value="1"/>
</dbReference>
<dbReference type="SUPFAM" id="SSF53633">
    <property type="entry name" value="Carbamate kinase-like"/>
    <property type="match status" value="1"/>
</dbReference>
<evidence type="ECO:0000313" key="14">
    <source>
        <dbReference type="Proteomes" id="UP000007954"/>
    </source>
</evidence>
<feature type="binding site" evidence="11">
    <location>
        <position position="66"/>
    </location>
    <ligand>
        <name>UMP</name>
        <dbReference type="ChEBI" id="CHEBI:57865"/>
    </ligand>
</feature>
<evidence type="ECO:0000256" key="9">
    <source>
        <dbReference type="ARBA" id="ARBA00022975"/>
    </source>
</evidence>
<dbReference type="KEGG" id="hwc:Hqrw_1128"/>
<dbReference type="UniPathway" id="UPA00159">
    <property type="reaction ID" value="UER00275"/>
</dbReference>
<sequence length="241" mass="25151">MRVVVSIGGSVLAPNLDARRVEDHAAVVETLAEAGYDIAAVVGGGGVARDYIGTARDLGANEVQLDQIGIDVTRINARLLIAALGSRVDPKVARDYEDAGDAVRRGDISIMGGIMPGQTTDAVAAALAEYVDADLLVYATSVDGVYDADPSSQDEAQKYTQLLPTELVDVVAPMSRDAGASAPVDLLAAKLIQRAGMRTIVLDGADPQHIESAVLDGEHNGTDIIPPDGKDDLATWVHAEQ</sequence>
<feature type="domain" description="Aspartate/glutamate/uridylate kinase" evidence="12">
    <location>
        <begin position="1"/>
        <end position="202"/>
    </location>
</feature>
<dbReference type="HOGENOM" id="CLU_079546_0_0_2"/>
<evidence type="ECO:0000313" key="13">
    <source>
        <dbReference type="EMBL" id="CCC39097.1"/>
    </source>
</evidence>
<dbReference type="EC" id="2.7.4.22" evidence="11"/>
<evidence type="ECO:0000256" key="8">
    <source>
        <dbReference type="ARBA" id="ARBA00022840"/>
    </source>
</evidence>
<evidence type="ECO:0000259" key="12">
    <source>
        <dbReference type="Pfam" id="PF00696"/>
    </source>
</evidence>
<feature type="binding site" evidence="11">
    <location>
        <position position="45"/>
    </location>
    <ligand>
        <name>ATP</name>
        <dbReference type="ChEBI" id="CHEBI:30616"/>
    </ligand>
</feature>
<feature type="binding site" evidence="11">
    <location>
        <position position="140"/>
    </location>
    <ligand>
        <name>ATP</name>
        <dbReference type="ChEBI" id="CHEBI:30616"/>
    </ligand>
</feature>
<dbReference type="InterPro" id="IPR011818">
    <property type="entry name" value="Uridylate_kinase_arch/spir"/>
</dbReference>
<comment type="activity regulation">
    <text evidence="11">Inhibited by UTP.</text>
</comment>
<comment type="caution">
    <text evidence="11">Lacks conserved residue(s) required for the propagation of feature annotation.</text>
</comment>
<evidence type="ECO:0000256" key="7">
    <source>
        <dbReference type="ARBA" id="ARBA00022777"/>
    </source>
</evidence>
<accession>G0LG77</accession>
<protein>
    <recommendedName>
        <fullName evidence="11">Uridylate kinase</fullName>
        <shortName evidence="11">UK</shortName>
        <ecNumber evidence="11">2.7.4.22</ecNumber>
    </recommendedName>
    <alternativeName>
        <fullName evidence="11">Uridine monophosphate kinase</fullName>
        <shortName evidence="11">UMP kinase</shortName>
        <shortName evidence="11">UMPK</shortName>
    </alternativeName>
</protein>
<dbReference type="GeneID" id="4194553"/>
<feature type="binding site" evidence="11">
    <location>
        <position position="146"/>
    </location>
    <ligand>
        <name>ATP</name>
        <dbReference type="ChEBI" id="CHEBI:30616"/>
    </ligand>
</feature>
<dbReference type="InterPro" id="IPR011817">
    <property type="entry name" value="Uridylate_kinase"/>
</dbReference>
<comment type="subunit">
    <text evidence="11">Homohexamer.</text>
</comment>
<keyword evidence="7 11" id="KW-0418">Kinase</keyword>
<dbReference type="GO" id="GO:0006225">
    <property type="term" value="P:UDP biosynthetic process"/>
    <property type="evidence" value="ECO:0007669"/>
    <property type="project" value="TreeGrafter"/>
</dbReference>
<dbReference type="PANTHER" id="PTHR42833">
    <property type="entry name" value="URIDYLATE KINASE"/>
    <property type="match status" value="1"/>
</dbReference>
<evidence type="ECO:0000256" key="1">
    <source>
        <dbReference type="ARBA" id="ARBA00004496"/>
    </source>
</evidence>
<dbReference type="Pfam" id="PF00696">
    <property type="entry name" value="AA_kinase"/>
    <property type="match status" value="1"/>
</dbReference>
<dbReference type="OrthoDB" id="372251at2157"/>
<dbReference type="Proteomes" id="UP000007954">
    <property type="component" value="Chromosome"/>
</dbReference>
<dbReference type="RefSeq" id="WP_011570394.1">
    <property type="nucleotide sequence ID" value="NC_017459.1"/>
</dbReference>
<feature type="binding site" evidence="11">
    <location>
        <begin position="114"/>
        <end position="120"/>
    </location>
    <ligand>
        <name>UMP</name>
        <dbReference type="ChEBI" id="CHEBI:57865"/>
    </ligand>
</feature>